<keyword evidence="1" id="KW-0732">Signal</keyword>
<gene>
    <name evidence="2" type="ORF">A2563_02650</name>
</gene>
<feature type="chain" id="PRO_5009525955" description="3D domain-containing protein" evidence="1">
    <location>
        <begin position="38"/>
        <end position="183"/>
    </location>
</feature>
<evidence type="ECO:0000256" key="1">
    <source>
        <dbReference type="SAM" id="SignalP"/>
    </source>
</evidence>
<sequence>MSLNKPNLTTKALKVAVNLPIFMALLSNLALPSIVKADIEQEMANSTQKMAFTGIKAPEVAKMPKKLASAAGGLAPDKVLDAVITAYTSTPGQTDDTPFIAASGKRVHDGMIAANGLPFGTQIVIPELYGDKVFVVEDRMNRRYGLGRMDIWLDTTRAEAMKFGVKRVEVLIFYPKKAVAKVK</sequence>
<evidence type="ECO:0000313" key="2">
    <source>
        <dbReference type="EMBL" id="OGH92554.1"/>
    </source>
</evidence>
<accession>A0A1F6P9F1</accession>
<organism evidence="2 3">
    <name type="scientific">Candidatus Magasanikbacteria bacterium RIFOXYD1_FULL_40_23</name>
    <dbReference type="NCBI Taxonomy" id="1798705"/>
    <lineage>
        <taxon>Bacteria</taxon>
        <taxon>Candidatus Magasanikiibacteriota</taxon>
    </lineage>
</organism>
<evidence type="ECO:0000313" key="3">
    <source>
        <dbReference type="Proteomes" id="UP000176634"/>
    </source>
</evidence>
<feature type="signal peptide" evidence="1">
    <location>
        <begin position="1"/>
        <end position="37"/>
    </location>
</feature>
<protein>
    <recommendedName>
        <fullName evidence="4">3D domain-containing protein</fullName>
    </recommendedName>
</protein>
<dbReference type="Proteomes" id="UP000176634">
    <property type="component" value="Unassembled WGS sequence"/>
</dbReference>
<comment type="caution">
    <text evidence="2">The sequence shown here is derived from an EMBL/GenBank/DDBJ whole genome shotgun (WGS) entry which is preliminary data.</text>
</comment>
<name>A0A1F6P9F1_9BACT</name>
<dbReference type="AlphaFoldDB" id="A0A1F6P9F1"/>
<evidence type="ECO:0008006" key="4">
    <source>
        <dbReference type="Google" id="ProtNLM"/>
    </source>
</evidence>
<dbReference type="CDD" id="cd14667">
    <property type="entry name" value="3D_containing_proteins"/>
    <property type="match status" value="1"/>
</dbReference>
<reference evidence="2 3" key="1">
    <citation type="journal article" date="2016" name="Nat. Commun.">
        <title>Thousands of microbial genomes shed light on interconnected biogeochemical processes in an aquifer system.</title>
        <authorList>
            <person name="Anantharaman K."/>
            <person name="Brown C.T."/>
            <person name="Hug L.A."/>
            <person name="Sharon I."/>
            <person name="Castelle C.J."/>
            <person name="Probst A.J."/>
            <person name="Thomas B.C."/>
            <person name="Singh A."/>
            <person name="Wilkins M.J."/>
            <person name="Karaoz U."/>
            <person name="Brodie E.L."/>
            <person name="Williams K.H."/>
            <person name="Hubbard S.S."/>
            <person name="Banfield J.F."/>
        </authorList>
    </citation>
    <scope>NUCLEOTIDE SEQUENCE [LARGE SCALE GENOMIC DNA]</scope>
</reference>
<dbReference type="STRING" id="1798705.A2563_02650"/>
<proteinExistence type="predicted"/>
<dbReference type="EMBL" id="MFRA01000005">
    <property type="protein sequence ID" value="OGH92554.1"/>
    <property type="molecule type" value="Genomic_DNA"/>
</dbReference>
<dbReference type="InterPro" id="IPR059180">
    <property type="entry name" value="3D_YorM"/>
</dbReference>